<accession>A0A510UGD9</accession>
<dbReference type="RefSeq" id="WP_146860499.1">
    <property type="nucleotide sequence ID" value="NZ_BJTZ01000001.1"/>
</dbReference>
<dbReference type="Proteomes" id="UP000321787">
    <property type="component" value="Unassembled WGS sequence"/>
</dbReference>
<dbReference type="EMBL" id="BJTZ01000001">
    <property type="protein sequence ID" value="GEK12035.1"/>
    <property type="molecule type" value="Genomic_DNA"/>
</dbReference>
<name>A0A510UGD9_ALIFS</name>
<dbReference type="InterPro" id="IPR009679">
    <property type="entry name" value="Phage_186_CII-like"/>
</dbReference>
<dbReference type="AlphaFoldDB" id="A0A510UGD9"/>
<dbReference type="GO" id="GO:0003677">
    <property type="term" value="F:DNA binding"/>
    <property type="evidence" value="ECO:0007669"/>
    <property type="project" value="InterPro"/>
</dbReference>
<comment type="caution">
    <text evidence="1">The sequence shown here is derived from an EMBL/GenBank/DDBJ whole genome shotgun (WGS) entry which is preliminary data.</text>
</comment>
<evidence type="ECO:0000313" key="2">
    <source>
        <dbReference type="Proteomes" id="UP000321787"/>
    </source>
</evidence>
<sequence length="173" mass="18931">MCDLREPKQNAFNNACHAFADSENMEQVVKRCGINPTILRNKLNPEQPHKLTVGELIAITEESGNYCIINSLLLSLNMVGARVDLNADQETLIKRALENSVHAGDLSRLALANGGEIRLPRSKRNELLDKAHKSVSNLVLLMNDLENKTSGLSPFLSMSLDFVVNGAPIPGLS</sequence>
<reference evidence="1 2" key="1">
    <citation type="submission" date="2019-07" db="EMBL/GenBank/DDBJ databases">
        <title>Whole genome shotgun sequence of Aliivibrio fischeri NBRC 101058.</title>
        <authorList>
            <person name="Hosoyama A."/>
            <person name="Uohara A."/>
            <person name="Ohji S."/>
            <person name="Ichikawa N."/>
        </authorList>
    </citation>
    <scope>NUCLEOTIDE SEQUENCE [LARGE SCALE GENOMIC DNA]</scope>
    <source>
        <strain evidence="1 2">NBRC 101058</strain>
    </source>
</reference>
<protein>
    <submittedName>
        <fullName evidence="1">Phage regulatory protein (CII)</fullName>
    </submittedName>
</protein>
<evidence type="ECO:0000313" key="1">
    <source>
        <dbReference type="EMBL" id="GEK12035.1"/>
    </source>
</evidence>
<gene>
    <name evidence="1" type="ORF">AFI02nite_00710</name>
</gene>
<organism evidence="1 2">
    <name type="scientific">Aliivibrio fischeri</name>
    <name type="common">Vibrio fischeri</name>
    <dbReference type="NCBI Taxonomy" id="668"/>
    <lineage>
        <taxon>Bacteria</taxon>
        <taxon>Pseudomonadati</taxon>
        <taxon>Pseudomonadota</taxon>
        <taxon>Gammaproteobacteria</taxon>
        <taxon>Vibrionales</taxon>
        <taxon>Vibrionaceae</taxon>
        <taxon>Aliivibrio</taxon>
    </lineage>
</organism>
<proteinExistence type="predicted"/>
<dbReference type="Pfam" id="PF06892">
    <property type="entry name" value="Phage_CP76"/>
    <property type="match status" value="1"/>
</dbReference>